<proteinExistence type="predicted"/>
<evidence type="ECO:0000313" key="3">
    <source>
        <dbReference type="Proteomes" id="UP000503222"/>
    </source>
</evidence>
<accession>A0A6G7YM70</accession>
<evidence type="ECO:0000313" key="2">
    <source>
        <dbReference type="EMBL" id="QIK77839.1"/>
    </source>
</evidence>
<gene>
    <name evidence="2" type="ORF">G7077_01830</name>
</gene>
<organism evidence="2 3">
    <name type="scientific">Sphingomonas piscis</name>
    <dbReference type="NCBI Taxonomy" id="2714943"/>
    <lineage>
        <taxon>Bacteria</taxon>
        <taxon>Pseudomonadati</taxon>
        <taxon>Pseudomonadota</taxon>
        <taxon>Alphaproteobacteria</taxon>
        <taxon>Sphingomonadales</taxon>
        <taxon>Sphingomonadaceae</taxon>
        <taxon>Sphingomonas</taxon>
    </lineage>
</organism>
<reference evidence="2 3" key="1">
    <citation type="submission" date="2020-03" db="EMBL/GenBank/DDBJ databases">
        <title>Sphingomonas sp. nov., isolated from fish.</title>
        <authorList>
            <person name="Hyun D.-W."/>
            <person name="Bae J.-W."/>
        </authorList>
    </citation>
    <scope>NUCLEOTIDE SEQUENCE [LARGE SCALE GENOMIC DNA]</scope>
    <source>
        <strain evidence="2 3">HDW15B</strain>
    </source>
</reference>
<sequence>MPVSSLTLVERIARVLAGRALSSNAEGDDPSAGPSVDEEWHNHVDDALSILRTLREPDQVMAAAGDADMWERMVEAALNVERAAGTPKPVNSDPVD</sequence>
<feature type="region of interest" description="Disordered" evidence="1">
    <location>
        <begin position="20"/>
        <end position="39"/>
    </location>
</feature>
<dbReference type="AlphaFoldDB" id="A0A6G7YM70"/>
<dbReference type="KEGG" id="spii:G7077_01830"/>
<evidence type="ECO:0000256" key="1">
    <source>
        <dbReference type="SAM" id="MobiDB-lite"/>
    </source>
</evidence>
<dbReference type="RefSeq" id="WP_166410234.1">
    <property type="nucleotide sequence ID" value="NZ_CP049869.1"/>
</dbReference>
<dbReference type="EMBL" id="CP049869">
    <property type="protein sequence ID" value="QIK77839.1"/>
    <property type="molecule type" value="Genomic_DNA"/>
</dbReference>
<keyword evidence="3" id="KW-1185">Reference proteome</keyword>
<dbReference type="Proteomes" id="UP000503222">
    <property type="component" value="Chromosome"/>
</dbReference>
<name>A0A6G7YM70_9SPHN</name>
<protein>
    <submittedName>
        <fullName evidence="2">Uncharacterized protein</fullName>
    </submittedName>
</protein>